<gene>
    <name evidence="2" type="ORF">NC653_000828</name>
</gene>
<sequence length="101" mass="11795">MAVRRGEKTAALRRKRKHRWKKGIGRMGPRQETKDKKNVPLLEPKILRGTLWELRLHRCSGDSLTSLHPFLTLGLKNDNNSLDLLVHCKWGDLRVSERDIF</sequence>
<dbReference type="Proteomes" id="UP001164929">
    <property type="component" value="Chromosome 1"/>
</dbReference>
<proteinExistence type="predicted"/>
<accession>A0AAD6WET5</accession>
<protein>
    <submittedName>
        <fullName evidence="2">Uncharacterized protein</fullName>
    </submittedName>
</protein>
<evidence type="ECO:0000313" key="3">
    <source>
        <dbReference type="Proteomes" id="UP001164929"/>
    </source>
</evidence>
<dbReference type="AlphaFoldDB" id="A0AAD6WET5"/>
<reference evidence="2 3" key="1">
    <citation type="journal article" date="2023" name="Mol. Ecol. Resour.">
        <title>Chromosome-level genome assembly of a triploid poplar Populus alba 'Berolinensis'.</title>
        <authorList>
            <person name="Chen S."/>
            <person name="Yu Y."/>
            <person name="Wang X."/>
            <person name="Wang S."/>
            <person name="Zhang T."/>
            <person name="Zhou Y."/>
            <person name="He R."/>
            <person name="Meng N."/>
            <person name="Wang Y."/>
            <person name="Liu W."/>
            <person name="Liu Z."/>
            <person name="Liu J."/>
            <person name="Guo Q."/>
            <person name="Huang H."/>
            <person name="Sederoff R.R."/>
            <person name="Wang G."/>
            <person name="Qu G."/>
            <person name="Chen S."/>
        </authorList>
    </citation>
    <scope>NUCLEOTIDE SEQUENCE [LARGE SCALE GENOMIC DNA]</scope>
    <source>
        <strain evidence="2">SC-2020</strain>
    </source>
</reference>
<evidence type="ECO:0000313" key="2">
    <source>
        <dbReference type="EMBL" id="KAJ7010208.1"/>
    </source>
</evidence>
<organism evidence="2 3">
    <name type="scientific">Populus alba x Populus x berolinensis</name>
    <dbReference type="NCBI Taxonomy" id="444605"/>
    <lineage>
        <taxon>Eukaryota</taxon>
        <taxon>Viridiplantae</taxon>
        <taxon>Streptophyta</taxon>
        <taxon>Embryophyta</taxon>
        <taxon>Tracheophyta</taxon>
        <taxon>Spermatophyta</taxon>
        <taxon>Magnoliopsida</taxon>
        <taxon>eudicotyledons</taxon>
        <taxon>Gunneridae</taxon>
        <taxon>Pentapetalae</taxon>
        <taxon>rosids</taxon>
        <taxon>fabids</taxon>
        <taxon>Malpighiales</taxon>
        <taxon>Salicaceae</taxon>
        <taxon>Saliceae</taxon>
        <taxon>Populus</taxon>
    </lineage>
</organism>
<name>A0AAD6WET5_9ROSI</name>
<feature type="compositionally biased region" description="Basic and acidic residues" evidence="1">
    <location>
        <begin position="1"/>
        <end position="10"/>
    </location>
</feature>
<evidence type="ECO:0000256" key="1">
    <source>
        <dbReference type="SAM" id="MobiDB-lite"/>
    </source>
</evidence>
<keyword evidence="3" id="KW-1185">Reference proteome</keyword>
<feature type="compositionally biased region" description="Basic residues" evidence="1">
    <location>
        <begin position="11"/>
        <end position="24"/>
    </location>
</feature>
<dbReference type="EMBL" id="JAQIZT010000001">
    <property type="protein sequence ID" value="KAJ7010208.1"/>
    <property type="molecule type" value="Genomic_DNA"/>
</dbReference>
<comment type="caution">
    <text evidence="2">The sequence shown here is derived from an EMBL/GenBank/DDBJ whole genome shotgun (WGS) entry which is preliminary data.</text>
</comment>
<feature type="region of interest" description="Disordered" evidence="1">
    <location>
        <begin position="1"/>
        <end position="37"/>
    </location>
</feature>